<gene>
    <name evidence="1" type="ORF">K458DRAFT_329504</name>
</gene>
<feature type="non-terminal residue" evidence="1">
    <location>
        <position position="305"/>
    </location>
</feature>
<protein>
    <submittedName>
        <fullName evidence="1">DUF1749-domain-containing protein</fullName>
    </submittedName>
</protein>
<dbReference type="InterPro" id="IPR013744">
    <property type="entry name" value="SidJ"/>
</dbReference>
<organism evidence="1 2">
    <name type="scientific">Lentithecium fluviatile CBS 122367</name>
    <dbReference type="NCBI Taxonomy" id="1168545"/>
    <lineage>
        <taxon>Eukaryota</taxon>
        <taxon>Fungi</taxon>
        <taxon>Dikarya</taxon>
        <taxon>Ascomycota</taxon>
        <taxon>Pezizomycotina</taxon>
        <taxon>Dothideomycetes</taxon>
        <taxon>Pleosporomycetidae</taxon>
        <taxon>Pleosporales</taxon>
        <taxon>Massarineae</taxon>
        <taxon>Lentitheciaceae</taxon>
        <taxon>Lentithecium</taxon>
    </lineage>
</organism>
<dbReference type="PANTHER" id="PTHR31591">
    <property type="entry name" value="UPF0613 PROTEIN PB24D3.06C"/>
    <property type="match status" value="1"/>
</dbReference>
<dbReference type="SUPFAM" id="SSF53474">
    <property type="entry name" value="alpha/beta-Hydrolases"/>
    <property type="match status" value="1"/>
</dbReference>
<keyword evidence="2" id="KW-1185">Reference proteome</keyword>
<sequence>MAHPGTIHMYNARLFAFEHAPPTPNPNGNPPNTLLWIGGLGDGLLTVHYPRAIAAALPPTWVLAEVLLSSSYKGWATGSLSRDSRELSECVKYFKSLRPGGKVVLMGHSTGCQDAMEYLVGEGSEGREKVDGAVLQAGVSDREAWIAMAEGDEKLKRVLEGVVGMAKSLIDQGKGKEALPREGNPVAEMFGTTVTAYRAYSLLAPGGDDDYFSSDLSDTILASTFGSIPRSTPIMFLWGSEDPYVPSHMSKEGILKRWGEFVRRGGGVVDDVNGGVVRGAHHNLNDDGEGVVKDLVGRVLGFLEG</sequence>
<dbReference type="AlphaFoldDB" id="A0A6G1JFB3"/>
<reference evidence="1" key="1">
    <citation type="journal article" date="2020" name="Stud. Mycol.">
        <title>101 Dothideomycetes genomes: a test case for predicting lifestyles and emergence of pathogens.</title>
        <authorList>
            <person name="Haridas S."/>
            <person name="Albert R."/>
            <person name="Binder M."/>
            <person name="Bloem J."/>
            <person name="Labutti K."/>
            <person name="Salamov A."/>
            <person name="Andreopoulos B."/>
            <person name="Baker S."/>
            <person name="Barry K."/>
            <person name="Bills G."/>
            <person name="Bluhm B."/>
            <person name="Cannon C."/>
            <person name="Castanera R."/>
            <person name="Culley D."/>
            <person name="Daum C."/>
            <person name="Ezra D."/>
            <person name="Gonzalez J."/>
            <person name="Henrissat B."/>
            <person name="Kuo A."/>
            <person name="Liang C."/>
            <person name="Lipzen A."/>
            <person name="Lutzoni F."/>
            <person name="Magnuson J."/>
            <person name="Mondo S."/>
            <person name="Nolan M."/>
            <person name="Ohm R."/>
            <person name="Pangilinan J."/>
            <person name="Park H.-J."/>
            <person name="Ramirez L."/>
            <person name="Alfaro M."/>
            <person name="Sun H."/>
            <person name="Tritt A."/>
            <person name="Yoshinaga Y."/>
            <person name="Zwiers L.-H."/>
            <person name="Turgeon B."/>
            <person name="Goodwin S."/>
            <person name="Spatafora J."/>
            <person name="Crous P."/>
            <person name="Grigoriev I."/>
        </authorList>
    </citation>
    <scope>NUCLEOTIDE SEQUENCE</scope>
    <source>
        <strain evidence="1">CBS 122367</strain>
    </source>
</reference>
<dbReference type="Proteomes" id="UP000799291">
    <property type="component" value="Unassembled WGS sequence"/>
</dbReference>
<dbReference type="Pfam" id="PF08538">
    <property type="entry name" value="DUF1749"/>
    <property type="match status" value="1"/>
</dbReference>
<evidence type="ECO:0000313" key="2">
    <source>
        <dbReference type="Proteomes" id="UP000799291"/>
    </source>
</evidence>
<dbReference type="Gene3D" id="3.40.50.1820">
    <property type="entry name" value="alpha/beta hydrolase"/>
    <property type="match status" value="1"/>
</dbReference>
<dbReference type="EMBL" id="MU005572">
    <property type="protein sequence ID" value="KAF2689242.1"/>
    <property type="molecule type" value="Genomic_DNA"/>
</dbReference>
<evidence type="ECO:0000313" key="1">
    <source>
        <dbReference type="EMBL" id="KAF2689242.1"/>
    </source>
</evidence>
<dbReference type="OrthoDB" id="10034502at2759"/>
<accession>A0A6G1JFB3</accession>
<name>A0A6G1JFB3_9PLEO</name>
<dbReference type="InterPro" id="IPR029058">
    <property type="entry name" value="AB_hydrolase_fold"/>
</dbReference>
<dbReference type="PANTHER" id="PTHR31591:SF7">
    <property type="entry name" value="DUF1749-DOMAIN-CONTAINING PROTEIN"/>
    <property type="match status" value="1"/>
</dbReference>
<proteinExistence type="predicted"/>